<sequence length="204" mass="20620">MTMMRRVPAAVACLVVVAALTGCSDEGNVERNAPSGTPVPSATRTSDAGTSSPGSTAPSAPISATGTRSSGAAHVGIVIDQRFQVIPRRMKTEGDVLLLDGKVDAQGVFSGVRAGGELRAPSLSEKVNVVWMSADTATKVESWGPCASSCKPVKVPAGAQYVLVQSSDAGLVEIAEGTGITVQMTKANVPANSAPDRATSTAAP</sequence>
<evidence type="ECO:0000313" key="3">
    <source>
        <dbReference type="EMBL" id="RHW46641.1"/>
    </source>
</evidence>
<protein>
    <recommendedName>
        <fullName evidence="5">Lipoprotein</fullName>
    </recommendedName>
</protein>
<feature type="compositionally biased region" description="Polar residues" evidence="1">
    <location>
        <begin position="34"/>
        <end position="47"/>
    </location>
</feature>
<organism evidence="3 4">
    <name type="scientific">Dermacoccus abyssi</name>
    <dbReference type="NCBI Taxonomy" id="322596"/>
    <lineage>
        <taxon>Bacteria</taxon>
        <taxon>Bacillati</taxon>
        <taxon>Actinomycetota</taxon>
        <taxon>Actinomycetes</taxon>
        <taxon>Micrococcales</taxon>
        <taxon>Dermacoccaceae</taxon>
        <taxon>Dermacoccus</taxon>
    </lineage>
</organism>
<dbReference type="EMBL" id="QWLM01000004">
    <property type="protein sequence ID" value="RHW46641.1"/>
    <property type="molecule type" value="Genomic_DNA"/>
</dbReference>
<comment type="caution">
    <text evidence="3">The sequence shown here is derived from an EMBL/GenBank/DDBJ whole genome shotgun (WGS) entry which is preliminary data.</text>
</comment>
<dbReference type="PROSITE" id="PS51257">
    <property type="entry name" value="PROKAR_LIPOPROTEIN"/>
    <property type="match status" value="1"/>
</dbReference>
<reference evidence="3 4" key="1">
    <citation type="submission" date="2018-08" db="EMBL/GenBank/DDBJ databases">
        <title>Whole genome sequence analysis of Dermacoccus abyssi bacteria isolated from Deep Mariana trench Micromonospora spp reveals genes involved in the environmental adaptation and production of secondary metabolites.</title>
        <authorList>
            <person name="Abdel-Mageed W.M."/>
            <person name="Lehri B."/>
            <person name="Nouioui I."/>
            <person name="Goodfellow I."/>
            <person name="Jaspars M."/>
            <person name="Karlyshev A."/>
        </authorList>
    </citation>
    <scope>NUCLEOTIDE SEQUENCE [LARGE SCALE GENOMIC DNA]</scope>
    <source>
        <strain evidence="3 4">MT1.1</strain>
    </source>
</reference>
<accession>A0A417Z7N0</accession>
<feature type="region of interest" description="Disordered" evidence="1">
    <location>
        <begin position="26"/>
        <end position="68"/>
    </location>
</feature>
<proteinExistence type="predicted"/>
<evidence type="ECO:0000313" key="4">
    <source>
        <dbReference type="Proteomes" id="UP000285376"/>
    </source>
</evidence>
<name>A0A417Z7N0_9MICO</name>
<dbReference type="AlphaFoldDB" id="A0A417Z7N0"/>
<feature type="chain" id="PRO_5019195608" description="Lipoprotein" evidence="2">
    <location>
        <begin position="25"/>
        <end position="204"/>
    </location>
</feature>
<dbReference type="Proteomes" id="UP000285376">
    <property type="component" value="Unassembled WGS sequence"/>
</dbReference>
<gene>
    <name evidence="3" type="ORF">D1832_05255</name>
</gene>
<keyword evidence="2" id="KW-0732">Signal</keyword>
<feature type="compositionally biased region" description="Low complexity" evidence="1">
    <location>
        <begin position="48"/>
        <end position="67"/>
    </location>
</feature>
<feature type="signal peptide" evidence="2">
    <location>
        <begin position="1"/>
        <end position="24"/>
    </location>
</feature>
<evidence type="ECO:0000256" key="2">
    <source>
        <dbReference type="SAM" id="SignalP"/>
    </source>
</evidence>
<evidence type="ECO:0008006" key="5">
    <source>
        <dbReference type="Google" id="ProtNLM"/>
    </source>
</evidence>
<evidence type="ECO:0000256" key="1">
    <source>
        <dbReference type="SAM" id="MobiDB-lite"/>
    </source>
</evidence>